<dbReference type="OrthoDB" id="7323958at2"/>
<keyword evidence="2" id="KW-1185">Reference proteome</keyword>
<dbReference type="Proteomes" id="UP000076400">
    <property type="component" value="Unassembled WGS sequence"/>
</dbReference>
<dbReference type="STRING" id="580166.AUP43_09615"/>
<sequence length="315" mass="36128">MERSTHFEFKHRIFAIPGAHFRRSDTGEGVVYSIPCEGVDAVVPVAALMREFGIASDSPDSAMIDTAVRGLDYVRRIHPGDSIPKELLDGTASWTVEERHEYIARWRLQVQLASWVSGDEQVVTDADMLEQIAEDPQTNDKLEKAMKRLGWEVAPSESEAFGVAIVKERVESLVRELTYIEALRDRFKSMKTIQDKLERFAKLFANSRVVGEEVARVRSLFTNPHGEVRSQFDDVDAQTSEIRSLVLNYDNSIPFIRERRDRLHGLSMDWEEMMLLWDAADPTPDEIGIRLIRKTYQFLGRRYAPKVEWTIGALR</sequence>
<dbReference type="AlphaFoldDB" id="A0A154W2X2"/>
<accession>A0A154W2X2</accession>
<evidence type="ECO:0000313" key="2">
    <source>
        <dbReference type="Proteomes" id="UP000076400"/>
    </source>
</evidence>
<protein>
    <submittedName>
        <fullName evidence="1">Uncharacterized protein</fullName>
    </submittedName>
</protein>
<evidence type="ECO:0000313" key="1">
    <source>
        <dbReference type="EMBL" id="KZD07868.1"/>
    </source>
</evidence>
<name>A0A154W2X2_9PROT</name>
<reference evidence="1 2" key="1">
    <citation type="submission" date="2015-12" db="EMBL/GenBank/DDBJ databases">
        <title>Genome sequence of Oceanibaculum pacificum MCCC 1A02656.</title>
        <authorList>
            <person name="Lu L."/>
            <person name="Lai Q."/>
            <person name="Shao Z."/>
            <person name="Qian P."/>
        </authorList>
    </citation>
    <scope>NUCLEOTIDE SEQUENCE [LARGE SCALE GENOMIC DNA]</scope>
    <source>
        <strain evidence="1 2">MCCC 1A02656</strain>
    </source>
</reference>
<comment type="caution">
    <text evidence="1">The sequence shown here is derived from an EMBL/GenBank/DDBJ whole genome shotgun (WGS) entry which is preliminary data.</text>
</comment>
<proteinExistence type="predicted"/>
<dbReference type="EMBL" id="LPXN01000111">
    <property type="protein sequence ID" value="KZD07868.1"/>
    <property type="molecule type" value="Genomic_DNA"/>
</dbReference>
<organism evidence="1 2">
    <name type="scientific">Oceanibaculum pacificum</name>
    <dbReference type="NCBI Taxonomy" id="580166"/>
    <lineage>
        <taxon>Bacteria</taxon>
        <taxon>Pseudomonadati</taxon>
        <taxon>Pseudomonadota</taxon>
        <taxon>Alphaproteobacteria</taxon>
        <taxon>Rhodospirillales</taxon>
        <taxon>Oceanibaculaceae</taxon>
        <taxon>Oceanibaculum</taxon>
    </lineage>
</organism>
<dbReference type="RefSeq" id="WP_067556508.1">
    <property type="nucleotide sequence ID" value="NZ_LPXN01000111.1"/>
</dbReference>
<gene>
    <name evidence="1" type="ORF">AUP43_09615</name>
</gene>